<feature type="transmembrane region" description="Helical" evidence="2">
    <location>
        <begin position="91"/>
        <end position="109"/>
    </location>
</feature>
<dbReference type="InterPro" id="IPR000572">
    <property type="entry name" value="OxRdtase_Mopterin-bd_dom"/>
</dbReference>
<dbReference type="RefSeq" id="WP_357784350.1">
    <property type="nucleotide sequence ID" value="NZ_JBFAKC010000006.1"/>
</dbReference>
<evidence type="ECO:0000259" key="3">
    <source>
        <dbReference type="Pfam" id="PF00174"/>
    </source>
</evidence>
<dbReference type="PANTHER" id="PTHR19372:SF7">
    <property type="entry name" value="SULFITE OXIDASE, MITOCHONDRIAL"/>
    <property type="match status" value="1"/>
</dbReference>
<comment type="caution">
    <text evidence="4">The sequence shown here is derived from an EMBL/GenBank/DDBJ whole genome shotgun (WGS) entry which is preliminary data.</text>
</comment>
<evidence type="ECO:0000256" key="2">
    <source>
        <dbReference type="SAM" id="Phobius"/>
    </source>
</evidence>
<protein>
    <submittedName>
        <fullName evidence="4">Molybdopterin-dependent oxidoreductase</fullName>
    </submittedName>
</protein>
<sequence>MARLWYRMAAGIVSAGLALGVAEVLAAFVGSETAPVQVLGSTVIDHTPGGLREWAIQTFGTSDKMVLYLCMAVVAILLAAFIGVVERGNRAIGSSVFAVFGVVTAVIAVEQHGVSAAFPTVVGVAVGIYALRVLTRRVEAYEDAVSDGGVASVSGAGEAGRGSLGAGESSAAAVGVVGTSVSGVGDSAGRGDTSANRARADSPEAWADPPEARADAARARADSVEAVEGDRLTPGDRTPASSVSTDRPQPTPHPALVPNGASALRRRQLLRGVAITGGVALVAGFGGRLLGSRRADVSGERAAVQLPEPVGPPISLAPEADLRLPGLTPYLTRNADFYRIDTELIVPQLSIEDWSLRIHGMVDREIVIRWADLANRQAIERLVTLACVSNSVGGDLIGNAMWRGYRLDEMLAEAGPHPDADMVLSHSVDGWTASTPLSALTDGRDALLAVGMNGEPLPVSHGYPARMVVPGLYGYVSATKWVTELEVTRFDRAMAYWTKRWWSPYGPVKTGTRIDTPRANAKVSKGTVAIAGVAWAQHRGIGAVEVRIDGGPWQQAKLSADQSIDTWRQWVFEWNATPGSHTVIARATDGTGAIQTADRAGALPDGATGHHEITFTVR</sequence>
<keyword evidence="2" id="KW-0812">Transmembrane</keyword>
<feature type="region of interest" description="Disordered" evidence="1">
    <location>
        <begin position="183"/>
        <end position="261"/>
    </location>
</feature>
<feature type="domain" description="Oxidoreductase molybdopterin-binding" evidence="3">
    <location>
        <begin position="346"/>
        <end position="492"/>
    </location>
</feature>
<dbReference type="Gene3D" id="3.90.420.10">
    <property type="entry name" value="Oxidoreductase, molybdopterin-binding domain"/>
    <property type="match status" value="1"/>
</dbReference>
<keyword evidence="5" id="KW-1185">Reference proteome</keyword>
<feature type="transmembrane region" description="Helical" evidence="2">
    <location>
        <begin position="65"/>
        <end position="84"/>
    </location>
</feature>
<feature type="compositionally biased region" description="Basic and acidic residues" evidence="1">
    <location>
        <begin position="210"/>
        <end position="234"/>
    </location>
</feature>
<evidence type="ECO:0000313" key="4">
    <source>
        <dbReference type="EMBL" id="MEV0709079.1"/>
    </source>
</evidence>
<organism evidence="4 5">
    <name type="scientific">Nocardia aurea</name>
    <dbReference type="NCBI Taxonomy" id="2144174"/>
    <lineage>
        <taxon>Bacteria</taxon>
        <taxon>Bacillati</taxon>
        <taxon>Actinomycetota</taxon>
        <taxon>Actinomycetes</taxon>
        <taxon>Mycobacteriales</taxon>
        <taxon>Nocardiaceae</taxon>
        <taxon>Nocardia</taxon>
    </lineage>
</organism>
<dbReference type="SUPFAM" id="SSF81296">
    <property type="entry name" value="E set domains"/>
    <property type="match status" value="1"/>
</dbReference>
<dbReference type="SUPFAM" id="SSF56524">
    <property type="entry name" value="Oxidoreductase molybdopterin-binding domain"/>
    <property type="match status" value="1"/>
</dbReference>
<feature type="compositionally biased region" description="Polar residues" evidence="1">
    <location>
        <begin position="239"/>
        <end position="248"/>
    </location>
</feature>
<keyword evidence="2" id="KW-1133">Transmembrane helix</keyword>
<accession>A0ABV3FUH1</accession>
<dbReference type="EMBL" id="JBFAKC010000006">
    <property type="protein sequence ID" value="MEV0709079.1"/>
    <property type="molecule type" value="Genomic_DNA"/>
</dbReference>
<dbReference type="InterPro" id="IPR014756">
    <property type="entry name" value="Ig_E-set"/>
</dbReference>
<name>A0ABV3FUH1_9NOCA</name>
<dbReference type="InterPro" id="IPR036374">
    <property type="entry name" value="OxRdtase_Mopterin-bd_sf"/>
</dbReference>
<dbReference type="Gene3D" id="2.60.40.650">
    <property type="match status" value="1"/>
</dbReference>
<feature type="transmembrane region" description="Helical" evidence="2">
    <location>
        <begin position="115"/>
        <end position="134"/>
    </location>
</feature>
<evidence type="ECO:0000256" key="1">
    <source>
        <dbReference type="SAM" id="MobiDB-lite"/>
    </source>
</evidence>
<dbReference type="Proteomes" id="UP001551695">
    <property type="component" value="Unassembled WGS sequence"/>
</dbReference>
<dbReference type="Pfam" id="PF17957">
    <property type="entry name" value="Big_7"/>
    <property type="match status" value="1"/>
</dbReference>
<reference evidence="4 5" key="1">
    <citation type="submission" date="2024-06" db="EMBL/GenBank/DDBJ databases">
        <title>The Natural Products Discovery Center: Release of the First 8490 Sequenced Strains for Exploring Actinobacteria Biosynthetic Diversity.</title>
        <authorList>
            <person name="Kalkreuter E."/>
            <person name="Kautsar S.A."/>
            <person name="Yang D."/>
            <person name="Bader C.D."/>
            <person name="Teijaro C.N."/>
            <person name="Fluegel L."/>
            <person name="Davis C.M."/>
            <person name="Simpson J.R."/>
            <person name="Lauterbach L."/>
            <person name="Steele A.D."/>
            <person name="Gui C."/>
            <person name="Meng S."/>
            <person name="Li G."/>
            <person name="Viehrig K."/>
            <person name="Ye F."/>
            <person name="Su P."/>
            <person name="Kiefer A.F."/>
            <person name="Nichols A."/>
            <person name="Cepeda A.J."/>
            <person name="Yan W."/>
            <person name="Fan B."/>
            <person name="Jiang Y."/>
            <person name="Adhikari A."/>
            <person name="Zheng C.-J."/>
            <person name="Schuster L."/>
            <person name="Cowan T.M."/>
            <person name="Smanski M.J."/>
            <person name="Chevrette M.G."/>
            <person name="De Carvalho L.P.S."/>
            <person name="Shen B."/>
        </authorList>
    </citation>
    <scope>NUCLEOTIDE SEQUENCE [LARGE SCALE GENOMIC DNA]</scope>
    <source>
        <strain evidence="4 5">NPDC050403</strain>
    </source>
</reference>
<proteinExistence type="predicted"/>
<keyword evidence="2" id="KW-0472">Membrane</keyword>
<evidence type="ECO:0000313" key="5">
    <source>
        <dbReference type="Proteomes" id="UP001551695"/>
    </source>
</evidence>
<dbReference type="PANTHER" id="PTHR19372">
    <property type="entry name" value="SULFITE REDUCTASE"/>
    <property type="match status" value="1"/>
</dbReference>
<feature type="transmembrane region" description="Helical" evidence="2">
    <location>
        <begin position="269"/>
        <end position="291"/>
    </location>
</feature>
<dbReference type="Pfam" id="PF00174">
    <property type="entry name" value="Oxidored_molyb"/>
    <property type="match status" value="1"/>
</dbReference>
<gene>
    <name evidence="4" type="ORF">AB0I48_16080</name>
</gene>